<evidence type="ECO:0000313" key="1">
    <source>
        <dbReference type="EMBL" id="PCS23447.1"/>
    </source>
</evidence>
<dbReference type="EMBL" id="NBYY01000009">
    <property type="protein sequence ID" value="PCS23447.1"/>
    <property type="molecule type" value="Genomic_DNA"/>
</dbReference>
<reference evidence="2" key="1">
    <citation type="submission" date="2017-04" db="EMBL/GenBank/DDBJ databases">
        <title>Genome evolution of the luminous symbionts of deep sea anglerfish.</title>
        <authorList>
            <person name="Hendry T.A."/>
        </authorList>
    </citation>
    <scope>NUCLEOTIDE SEQUENCE [LARGE SCALE GENOMIC DNA]</scope>
</reference>
<dbReference type="Proteomes" id="UP000219020">
    <property type="component" value="Unassembled WGS sequence"/>
</dbReference>
<name>A0A2A5T5K4_9GAMM</name>
<sequence>MCFLIVKTEELSIEEILNNQGLFIFDVQTRSTIKRQIH</sequence>
<comment type="caution">
    <text evidence="1">The sequence shown here is derived from an EMBL/GenBank/DDBJ whole genome shotgun (WGS) entry which is preliminary data.</text>
</comment>
<accession>A0A2A5T5K4</accession>
<proteinExistence type="predicted"/>
<evidence type="ECO:0000313" key="2">
    <source>
        <dbReference type="Proteomes" id="UP000219020"/>
    </source>
</evidence>
<keyword evidence="2" id="KW-1185">Reference proteome</keyword>
<dbReference type="AlphaFoldDB" id="A0A2A5T5K4"/>
<protein>
    <submittedName>
        <fullName evidence="1">Uncharacterized protein</fullName>
    </submittedName>
</protein>
<organism evidence="1 2">
    <name type="scientific">Candidatus Enterovibrio escicola</name>
    <dbReference type="NCBI Taxonomy" id="1927127"/>
    <lineage>
        <taxon>Bacteria</taxon>
        <taxon>Pseudomonadati</taxon>
        <taxon>Pseudomonadota</taxon>
        <taxon>Gammaproteobacteria</taxon>
        <taxon>Vibrionales</taxon>
        <taxon>Vibrionaceae</taxon>
        <taxon>Enterovibrio</taxon>
    </lineage>
</organism>
<gene>
    <name evidence="1" type="ORF">BTN49_0415</name>
</gene>